<evidence type="ECO:0000256" key="1">
    <source>
        <dbReference type="SAM" id="MobiDB-lite"/>
    </source>
</evidence>
<dbReference type="Gramene" id="mRNA:HanXRQr2_Chr02g0047021">
    <property type="protein sequence ID" value="CDS:HanXRQr2_Chr02g0047021.1"/>
    <property type="gene ID" value="HanXRQr2_Chr02g0047021"/>
</dbReference>
<dbReference type="Proteomes" id="UP000215914">
    <property type="component" value="Unassembled WGS sequence"/>
</dbReference>
<evidence type="ECO:0000313" key="2">
    <source>
        <dbReference type="EMBL" id="KAF5816924.1"/>
    </source>
</evidence>
<evidence type="ECO:0000313" key="3">
    <source>
        <dbReference type="Proteomes" id="UP000215914"/>
    </source>
</evidence>
<organism evidence="2 3">
    <name type="scientific">Helianthus annuus</name>
    <name type="common">Common sunflower</name>
    <dbReference type="NCBI Taxonomy" id="4232"/>
    <lineage>
        <taxon>Eukaryota</taxon>
        <taxon>Viridiplantae</taxon>
        <taxon>Streptophyta</taxon>
        <taxon>Embryophyta</taxon>
        <taxon>Tracheophyta</taxon>
        <taxon>Spermatophyta</taxon>
        <taxon>Magnoliopsida</taxon>
        <taxon>eudicotyledons</taxon>
        <taxon>Gunneridae</taxon>
        <taxon>Pentapetalae</taxon>
        <taxon>asterids</taxon>
        <taxon>campanulids</taxon>
        <taxon>Asterales</taxon>
        <taxon>Asteraceae</taxon>
        <taxon>Asteroideae</taxon>
        <taxon>Heliantheae alliance</taxon>
        <taxon>Heliantheae</taxon>
        <taxon>Helianthus</taxon>
    </lineage>
</organism>
<keyword evidence="3" id="KW-1185">Reference proteome</keyword>
<comment type="caution">
    <text evidence="2">The sequence shown here is derived from an EMBL/GenBank/DDBJ whole genome shotgun (WGS) entry which is preliminary data.</text>
</comment>
<name>A0A9K3JKS1_HELAN</name>
<reference evidence="2" key="1">
    <citation type="journal article" date="2017" name="Nature">
        <title>The sunflower genome provides insights into oil metabolism, flowering and Asterid evolution.</title>
        <authorList>
            <person name="Badouin H."/>
            <person name="Gouzy J."/>
            <person name="Grassa C.J."/>
            <person name="Murat F."/>
            <person name="Staton S.E."/>
            <person name="Cottret L."/>
            <person name="Lelandais-Briere C."/>
            <person name="Owens G.L."/>
            <person name="Carrere S."/>
            <person name="Mayjonade B."/>
            <person name="Legrand L."/>
            <person name="Gill N."/>
            <person name="Kane N.C."/>
            <person name="Bowers J.E."/>
            <person name="Hubner S."/>
            <person name="Bellec A."/>
            <person name="Berard A."/>
            <person name="Berges H."/>
            <person name="Blanchet N."/>
            <person name="Boniface M.C."/>
            <person name="Brunel D."/>
            <person name="Catrice O."/>
            <person name="Chaidir N."/>
            <person name="Claudel C."/>
            <person name="Donnadieu C."/>
            <person name="Faraut T."/>
            <person name="Fievet G."/>
            <person name="Helmstetter N."/>
            <person name="King M."/>
            <person name="Knapp S.J."/>
            <person name="Lai Z."/>
            <person name="Le Paslier M.C."/>
            <person name="Lippi Y."/>
            <person name="Lorenzon L."/>
            <person name="Mandel J.R."/>
            <person name="Marage G."/>
            <person name="Marchand G."/>
            <person name="Marquand E."/>
            <person name="Bret-Mestries E."/>
            <person name="Morien E."/>
            <person name="Nambeesan S."/>
            <person name="Nguyen T."/>
            <person name="Pegot-Espagnet P."/>
            <person name="Pouilly N."/>
            <person name="Raftis F."/>
            <person name="Sallet E."/>
            <person name="Schiex T."/>
            <person name="Thomas J."/>
            <person name="Vandecasteele C."/>
            <person name="Vares D."/>
            <person name="Vear F."/>
            <person name="Vautrin S."/>
            <person name="Crespi M."/>
            <person name="Mangin B."/>
            <person name="Burke J.M."/>
            <person name="Salse J."/>
            <person name="Munos S."/>
            <person name="Vincourt P."/>
            <person name="Rieseberg L.H."/>
            <person name="Langlade N.B."/>
        </authorList>
    </citation>
    <scope>NUCLEOTIDE SEQUENCE</scope>
    <source>
        <tissue evidence="2">Leaves</tissue>
    </source>
</reference>
<dbReference type="AlphaFoldDB" id="A0A9K3JKS1"/>
<accession>A0A9K3JKS1</accession>
<protein>
    <recommendedName>
        <fullName evidence="4">DUF4283 domain-containing protein</fullName>
    </recommendedName>
</protein>
<dbReference type="EMBL" id="MNCJ02000317">
    <property type="protein sequence ID" value="KAF5816924.1"/>
    <property type="molecule type" value="Genomic_DNA"/>
</dbReference>
<proteinExistence type="predicted"/>
<gene>
    <name evidence="2" type="ORF">HanXRQr2_Chr02g0047021</name>
</gene>
<feature type="region of interest" description="Disordered" evidence="1">
    <location>
        <begin position="1"/>
        <end position="21"/>
    </location>
</feature>
<sequence>MLGKSKGVGESVSDVGGASGAGSVASEKTIIVPDRTSAFKELYGLAVVGRTVDLETLVDFNKLLKIAKTEFSRLHYLGGLSVLISFADEASAKRFLDSRGVWGPWFNKLEMWGGQSLPLERVAWLKLIGIPLHLLDMDVLMKVGELFGKVLHIPKISDGEQDLSIFRVGVLAEEASRIREAVTLKWKNRSFRVWVEEE</sequence>
<evidence type="ECO:0008006" key="4">
    <source>
        <dbReference type="Google" id="ProtNLM"/>
    </source>
</evidence>
<reference evidence="2" key="2">
    <citation type="submission" date="2020-06" db="EMBL/GenBank/DDBJ databases">
        <title>Helianthus annuus Genome sequencing and assembly Release 2.</title>
        <authorList>
            <person name="Gouzy J."/>
            <person name="Langlade N."/>
            <person name="Munos S."/>
        </authorList>
    </citation>
    <scope>NUCLEOTIDE SEQUENCE</scope>
    <source>
        <tissue evidence="2">Leaves</tissue>
    </source>
</reference>